<gene>
    <name evidence="1" type="ORF">GCM10011581_00320</name>
</gene>
<accession>A0A917N5J3</accession>
<organism evidence="1 2">
    <name type="scientific">Saccharopolyspora thermophila</name>
    <dbReference type="NCBI Taxonomy" id="89367"/>
    <lineage>
        <taxon>Bacteria</taxon>
        <taxon>Bacillati</taxon>
        <taxon>Actinomycetota</taxon>
        <taxon>Actinomycetes</taxon>
        <taxon>Pseudonocardiales</taxon>
        <taxon>Pseudonocardiaceae</taxon>
        <taxon>Saccharopolyspora</taxon>
    </lineage>
</organism>
<evidence type="ECO:0000313" key="2">
    <source>
        <dbReference type="Proteomes" id="UP000597989"/>
    </source>
</evidence>
<dbReference type="Proteomes" id="UP000597989">
    <property type="component" value="Unassembled WGS sequence"/>
</dbReference>
<sequence>MIVLLLALFTAVVGGLVVAYHVRGPGRHAGSGVGAFNARTLAPSGRKPGALPSGYTITAMGGCDLKIPWPTPYGQLPASALVTDQCPDCHMAVVSQGLAPRTWDY</sequence>
<protein>
    <submittedName>
        <fullName evidence="1">Uncharacterized protein</fullName>
    </submittedName>
</protein>
<name>A0A917N5J3_9PSEU</name>
<dbReference type="EMBL" id="BMMT01000001">
    <property type="protein sequence ID" value="GGI67439.1"/>
    <property type="molecule type" value="Genomic_DNA"/>
</dbReference>
<dbReference type="AlphaFoldDB" id="A0A917N5J3"/>
<reference evidence="1 2" key="1">
    <citation type="journal article" date="2014" name="Int. J. Syst. Evol. Microbiol.">
        <title>Complete genome sequence of Corynebacterium casei LMG S-19264T (=DSM 44701T), isolated from a smear-ripened cheese.</title>
        <authorList>
            <consortium name="US DOE Joint Genome Institute (JGI-PGF)"/>
            <person name="Walter F."/>
            <person name="Albersmeier A."/>
            <person name="Kalinowski J."/>
            <person name="Ruckert C."/>
        </authorList>
    </citation>
    <scope>NUCLEOTIDE SEQUENCE [LARGE SCALE GENOMIC DNA]</scope>
    <source>
        <strain evidence="1 2">CGMCC 4.7206</strain>
    </source>
</reference>
<evidence type="ECO:0000313" key="1">
    <source>
        <dbReference type="EMBL" id="GGI67439.1"/>
    </source>
</evidence>
<comment type="caution">
    <text evidence="1">The sequence shown here is derived from an EMBL/GenBank/DDBJ whole genome shotgun (WGS) entry which is preliminary data.</text>
</comment>
<proteinExistence type="predicted"/>